<dbReference type="FunFam" id="3.30.30.10:FF:000005">
    <property type="entry name" value="Defensin"/>
    <property type="match status" value="1"/>
</dbReference>
<organism evidence="12 13">
    <name type="scientific">Aedes aegypti</name>
    <name type="common">Yellowfever mosquito</name>
    <name type="synonym">Culex aegypti</name>
    <dbReference type="NCBI Taxonomy" id="7159"/>
    <lineage>
        <taxon>Eukaryota</taxon>
        <taxon>Metazoa</taxon>
        <taxon>Ecdysozoa</taxon>
        <taxon>Arthropoda</taxon>
        <taxon>Hexapoda</taxon>
        <taxon>Insecta</taxon>
        <taxon>Pterygota</taxon>
        <taxon>Neoptera</taxon>
        <taxon>Endopterygota</taxon>
        <taxon>Diptera</taxon>
        <taxon>Nematocera</taxon>
        <taxon>Culicoidea</taxon>
        <taxon>Culicidae</taxon>
        <taxon>Culicinae</taxon>
        <taxon>Aedini</taxon>
        <taxon>Aedes</taxon>
        <taxon>Stegomyia</taxon>
    </lineage>
</organism>
<evidence type="ECO:0000256" key="8">
    <source>
        <dbReference type="ARBA" id="ARBA00023022"/>
    </source>
</evidence>
<evidence type="ECO:0000256" key="4">
    <source>
        <dbReference type="ARBA" id="ARBA00022588"/>
    </source>
</evidence>
<dbReference type="Pfam" id="PF01097">
    <property type="entry name" value="Defensin_2"/>
    <property type="match status" value="1"/>
</dbReference>
<dbReference type="PANTHER" id="PTHR13645">
    <property type="entry name" value="DEFENSIN"/>
    <property type="match status" value="1"/>
</dbReference>
<dbReference type="STRING" id="7159.Q17EE5"/>
<dbReference type="CDD" id="cd21806">
    <property type="entry name" value="DEFL_defensin-like"/>
    <property type="match status" value="1"/>
</dbReference>
<dbReference type="EMBL" id="CH477283">
    <property type="protein sequence ID" value="EAT44831.1"/>
    <property type="molecule type" value="Genomic_DNA"/>
</dbReference>
<reference evidence="12" key="2">
    <citation type="journal article" date="2007" name="Science">
        <title>Genome sequence of Aedes aegypti, a major arbovirus vector.</title>
        <authorList>
            <person name="Nene V."/>
            <person name="Wortman J.R."/>
            <person name="Lawson D."/>
            <person name="Haas B."/>
            <person name="Kodira C."/>
            <person name="Tu Z.J."/>
            <person name="Loftus B."/>
            <person name="Xi Z."/>
            <person name="Megy K."/>
            <person name="Grabherr M."/>
            <person name="Ren Q."/>
            <person name="Zdobnov E.M."/>
            <person name="Lobo N.F."/>
            <person name="Campbell K.S."/>
            <person name="Brown S.E."/>
            <person name="Bonaldo M.F."/>
            <person name="Zhu J."/>
            <person name="Sinkins S.P."/>
            <person name="Hogenkamp D.G."/>
            <person name="Amedeo P."/>
            <person name="Arensburger P."/>
            <person name="Atkinson P.W."/>
            <person name="Bidwell S."/>
            <person name="Biedler J."/>
            <person name="Birney E."/>
            <person name="Bruggner R.V."/>
            <person name="Costas J."/>
            <person name="Coy M.R."/>
            <person name="Crabtree J."/>
            <person name="Crawford M."/>
            <person name="Debruyn B."/>
            <person name="Decaprio D."/>
            <person name="Eiglmeier K."/>
            <person name="Eisenstadt E."/>
            <person name="El-Dorry H."/>
            <person name="Gelbart W.M."/>
            <person name="Gomes S.L."/>
            <person name="Hammond M."/>
            <person name="Hannick L.I."/>
            <person name="Hogan J.R."/>
            <person name="Holmes M.H."/>
            <person name="Jaffe D."/>
            <person name="Johnston J.S."/>
            <person name="Kennedy R.C."/>
            <person name="Koo H."/>
            <person name="Kravitz S."/>
            <person name="Kriventseva E.V."/>
            <person name="Kulp D."/>
            <person name="Labutti K."/>
            <person name="Lee E."/>
            <person name="Li S."/>
            <person name="Lovin D.D."/>
            <person name="Mao C."/>
            <person name="Mauceli E."/>
            <person name="Menck C.F."/>
            <person name="Miller J.R."/>
            <person name="Montgomery P."/>
            <person name="Mori A."/>
            <person name="Nascimento A.L."/>
            <person name="Naveira H.F."/>
            <person name="Nusbaum C."/>
            <person name="O'leary S."/>
            <person name="Orvis J."/>
            <person name="Pertea M."/>
            <person name="Quesneville H."/>
            <person name="Reidenbach K.R."/>
            <person name="Rogers Y.H."/>
            <person name="Roth C.W."/>
            <person name="Schneider J.R."/>
            <person name="Schatz M."/>
            <person name="Shumway M."/>
            <person name="Stanke M."/>
            <person name="Stinson E.O."/>
            <person name="Tubio J.M."/>
            <person name="Vanzee J.P."/>
            <person name="Verjovski-Almeida S."/>
            <person name="Werner D."/>
            <person name="White O."/>
            <person name="Wyder S."/>
            <person name="Zeng Q."/>
            <person name="Zhao Q."/>
            <person name="Zhao Y."/>
            <person name="Hill C.A."/>
            <person name="Raikhel A.S."/>
            <person name="Soares M.B."/>
            <person name="Knudson D.L."/>
            <person name="Lee N.H."/>
            <person name="Galagan J."/>
            <person name="Salzberg S.L."/>
            <person name="Paulsen I.T."/>
            <person name="Dimopoulos G."/>
            <person name="Collins F.H."/>
            <person name="Birren B."/>
            <person name="Fraser-Liggett C.M."/>
            <person name="Severson D.W."/>
        </authorList>
    </citation>
    <scope>NUCLEOTIDE SEQUENCE [LARGE SCALE GENOMIC DNA]</scope>
    <source>
        <strain evidence="12">Liverpool</strain>
    </source>
</reference>
<evidence type="ECO:0000259" key="11">
    <source>
        <dbReference type="PROSITE" id="PS51378"/>
    </source>
</evidence>
<sequence length="106" mass="11650">MKSITTLCLAVVCFIALLSVGAAAPQESVSIQDAEHPAEFDTDIQKVQHDQARQIPVEFQRRKRISCDLLSGLGWGHSICAGHCLAISWRYRGGYCNDQGVCVCRT</sequence>
<keyword evidence="5 10" id="KW-0732">Signal</keyword>
<accession>Q17EE5</accession>
<evidence type="ECO:0000256" key="5">
    <source>
        <dbReference type="ARBA" id="ARBA00022729"/>
    </source>
</evidence>
<evidence type="ECO:0000256" key="2">
    <source>
        <dbReference type="ARBA" id="ARBA00022525"/>
    </source>
</evidence>
<feature type="domain" description="Invertebrate defensins family profile" evidence="11">
    <location>
        <begin position="64"/>
        <end position="106"/>
    </location>
</feature>
<dbReference type="GO" id="GO:0005615">
    <property type="term" value="C:extracellular space"/>
    <property type="evidence" value="ECO:0007669"/>
    <property type="project" value="TreeGrafter"/>
</dbReference>
<evidence type="ECO:0000256" key="10">
    <source>
        <dbReference type="SAM" id="SignalP"/>
    </source>
</evidence>
<keyword evidence="4" id="KW-0399">Innate immunity</keyword>
<dbReference type="OMA" id="LAISWRY"/>
<feature type="signal peptide" evidence="10">
    <location>
        <begin position="1"/>
        <end position="23"/>
    </location>
</feature>
<feature type="chain" id="PRO_5014307864" evidence="10">
    <location>
        <begin position="24"/>
        <end position="106"/>
    </location>
</feature>
<evidence type="ECO:0000256" key="6">
    <source>
        <dbReference type="ARBA" id="ARBA00022859"/>
    </source>
</evidence>
<dbReference type="PROSITE" id="PS51378">
    <property type="entry name" value="INVERT_DEFENSINS"/>
    <property type="match status" value="1"/>
</dbReference>
<gene>
    <name evidence="12" type="primary">DEFE</name>
    <name evidence="12" type="ORF">AaeL_AAEL003849</name>
</gene>
<dbReference type="InterPro" id="IPR001542">
    <property type="entry name" value="Defensin_invertebrate/fungal"/>
</dbReference>
<evidence type="ECO:0000313" key="12">
    <source>
        <dbReference type="EMBL" id="EAT44831.1"/>
    </source>
</evidence>
<keyword evidence="8" id="KW-0044">Antibiotic</keyword>
<reference evidence="12" key="1">
    <citation type="submission" date="2005-10" db="EMBL/GenBank/DDBJ databases">
        <authorList>
            <person name="Loftus B.J."/>
            <person name="Nene V.M."/>
            <person name="Hannick L.I."/>
            <person name="Bidwell S."/>
            <person name="Haas B."/>
            <person name="Amedeo P."/>
            <person name="Orvis J."/>
            <person name="Wortman J.R."/>
            <person name="White O.R."/>
            <person name="Salzberg S."/>
            <person name="Shumway M."/>
            <person name="Koo H."/>
            <person name="Zhao Y."/>
            <person name="Holmes M."/>
            <person name="Miller J."/>
            <person name="Schatz M."/>
            <person name="Pop M."/>
            <person name="Pai G."/>
            <person name="Utterback T."/>
            <person name="Rogers Y.-H."/>
            <person name="Kravitz S."/>
            <person name="Fraser C.M."/>
        </authorList>
    </citation>
    <scope>NUCLEOTIDE SEQUENCE</scope>
    <source>
        <strain evidence="12">Liverpool</strain>
    </source>
</reference>
<dbReference type="Proteomes" id="UP000682892">
    <property type="component" value="Unassembled WGS sequence"/>
</dbReference>
<keyword evidence="6" id="KW-0391">Immunity</keyword>
<dbReference type="PANTHER" id="PTHR13645:SF0">
    <property type="entry name" value="DEFENSIN"/>
    <property type="match status" value="1"/>
</dbReference>
<evidence type="ECO:0000313" key="13">
    <source>
        <dbReference type="Proteomes" id="UP000682892"/>
    </source>
</evidence>
<evidence type="ECO:0000256" key="7">
    <source>
        <dbReference type="ARBA" id="ARBA00022940"/>
    </source>
</evidence>
<dbReference type="PaxDb" id="7159-AAEL003849-PA"/>
<keyword evidence="7" id="KW-0211">Defensin</keyword>
<proteinExistence type="predicted"/>
<dbReference type="GO" id="GO:0045087">
    <property type="term" value="P:innate immune response"/>
    <property type="evidence" value="ECO:0007669"/>
    <property type="project" value="UniProtKB-KW"/>
</dbReference>
<dbReference type="SUPFAM" id="SSF57095">
    <property type="entry name" value="Scorpion toxin-like"/>
    <property type="match status" value="1"/>
</dbReference>
<dbReference type="Gene3D" id="3.30.30.10">
    <property type="entry name" value="Knottin, scorpion toxin-like"/>
    <property type="match status" value="1"/>
</dbReference>
<dbReference type="InterPro" id="IPR036574">
    <property type="entry name" value="Scorpion_toxin-like_sf"/>
</dbReference>
<protein>
    <submittedName>
        <fullName evidence="12">AAEL003849-PA</fullName>
    </submittedName>
</protein>
<evidence type="ECO:0000256" key="1">
    <source>
        <dbReference type="ARBA" id="ARBA00004613"/>
    </source>
</evidence>
<dbReference type="GO" id="GO:0006959">
    <property type="term" value="P:humoral immune response"/>
    <property type="evidence" value="ECO:0007669"/>
    <property type="project" value="TreeGrafter"/>
</dbReference>
<dbReference type="GO" id="GO:0050830">
    <property type="term" value="P:defense response to Gram-positive bacterium"/>
    <property type="evidence" value="ECO:0007669"/>
    <property type="project" value="UniProtKB-ARBA"/>
</dbReference>
<dbReference type="PhylomeDB" id="Q17EE5"/>
<evidence type="ECO:0000256" key="3">
    <source>
        <dbReference type="ARBA" id="ARBA00022529"/>
    </source>
</evidence>
<keyword evidence="3" id="KW-0929">Antimicrobial</keyword>
<keyword evidence="2" id="KW-0964">Secreted</keyword>
<keyword evidence="9" id="KW-1015">Disulfide bond</keyword>
<dbReference type="eggNOG" id="ENOG502SD3P">
    <property type="taxonomic scope" value="Eukaryota"/>
</dbReference>
<comment type="subcellular location">
    <subcellularLocation>
        <location evidence="1">Secreted</location>
    </subcellularLocation>
</comment>
<dbReference type="AlphaFoldDB" id="Q17EE5"/>
<name>Q17EE5_AEDAE</name>
<reference evidence="12" key="3">
    <citation type="submission" date="2012-09" db="EMBL/GenBank/DDBJ databases">
        <authorList>
            <consortium name="VectorBase"/>
        </authorList>
    </citation>
    <scope>NUCLEOTIDE SEQUENCE</scope>
    <source>
        <strain evidence="12">Liverpool</strain>
    </source>
</reference>
<dbReference type="HOGENOM" id="CLU_174272_0_0_1"/>
<evidence type="ECO:0000256" key="9">
    <source>
        <dbReference type="ARBA" id="ARBA00023157"/>
    </source>
</evidence>